<dbReference type="GO" id="GO:0043161">
    <property type="term" value="P:proteasome-mediated ubiquitin-dependent protein catabolic process"/>
    <property type="evidence" value="ECO:0007669"/>
    <property type="project" value="UniProtKB-ARBA"/>
</dbReference>
<keyword evidence="4" id="KW-0832">Ubl conjugation</keyword>
<evidence type="ECO:0000313" key="9">
    <source>
        <dbReference type="Proteomes" id="UP000887561"/>
    </source>
</evidence>
<dbReference type="FunFam" id="1.20.1310.10:FF:000001">
    <property type="entry name" value="Cullin 3"/>
    <property type="match status" value="1"/>
</dbReference>
<dbReference type="GO" id="GO:0006915">
    <property type="term" value="P:apoptotic process"/>
    <property type="evidence" value="ECO:0007669"/>
    <property type="project" value="UniProtKB-ARBA"/>
</dbReference>
<dbReference type="SUPFAM" id="SSF75632">
    <property type="entry name" value="Cullin homology domain"/>
    <property type="match status" value="1"/>
</dbReference>
<evidence type="ECO:0000256" key="3">
    <source>
        <dbReference type="ARBA" id="ARBA00022786"/>
    </source>
</evidence>
<dbReference type="InterPro" id="IPR019559">
    <property type="entry name" value="Cullin_neddylation_domain"/>
</dbReference>
<accession>A0A915LRE5</accession>
<feature type="domain" description="Cullin family profile" evidence="8">
    <location>
        <begin position="242"/>
        <end position="527"/>
    </location>
</feature>
<dbReference type="SMART" id="SM00884">
    <property type="entry name" value="Cullin_Nedd8"/>
    <property type="match status" value="1"/>
</dbReference>
<evidence type="ECO:0000256" key="1">
    <source>
        <dbReference type="ARBA" id="ARBA00006019"/>
    </source>
</evidence>
<evidence type="ECO:0000256" key="5">
    <source>
        <dbReference type="PROSITE-ProRule" id="PRU00330"/>
    </source>
</evidence>
<dbReference type="WBParaSite" id="scaffold16627_cov177.g18327">
    <property type="protein sequence ID" value="scaffold16627_cov177.g18327"/>
    <property type="gene ID" value="scaffold16627_cov177.g18327"/>
</dbReference>
<evidence type="ECO:0000256" key="7">
    <source>
        <dbReference type="SAM" id="MobiDB-lite"/>
    </source>
</evidence>
<feature type="compositionally biased region" description="Polar residues" evidence="7">
    <location>
        <begin position="446"/>
        <end position="455"/>
    </location>
</feature>
<dbReference type="FunFam" id="1.20.1310.10:FF:000002">
    <property type="entry name" value="cullin-3 isoform X1"/>
    <property type="match status" value="1"/>
</dbReference>
<dbReference type="Gene3D" id="1.10.10.10">
    <property type="entry name" value="Winged helix-like DNA-binding domain superfamily/Winged helix DNA-binding domain"/>
    <property type="match status" value="1"/>
</dbReference>
<dbReference type="SMART" id="SM00182">
    <property type="entry name" value="CULLIN"/>
    <property type="match status" value="1"/>
</dbReference>
<dbReference type="SUPFAM" id="SSF74788">
    <property type="entry name" value="Cullin repeat-like"/>
    <property type="match status" value="1"/>
</dbReference>
<feature type="region of interest" description="Disordered" evidence="7">
    <location>
        <begin position="434"/>
        <end position="476"/>
    </location>
</feature>
<dbReference type="GO" id="GO:0010468">
    <property type="term" value="P:regulation of gene expression"/>
    <property type="evidence" value="ECO:0007669"/>
    <property type="project" value="UniProtKB-ARBA"/>
</dbReference>
<evidence type="ECO:0000256" key="2">
    <source>
        <dbReference type="ARBA" id="ARBA00022499"/>
    </source>
</evidence>
<dbReference type="InterPro" id="IPR036390">
    <property type="entry name" value="WH_DNA-bd_sf"/>
</dbReference>
<comment type="similarity">
    <text evidence="1 5 6">Belongs to the cullin family.</text>
</comment>
<evidence type="ECO:0000313" key="10">
    <source>
        <dbReference type="WBParaSite" id="scaffold16627_cov177.g18327"/>
    </source>
</evidence>
<dbReference type="GO" id="GO:0080090">
    <property type="term" value="P:regulation of primary metabolic process"/>
    <property type="evidence" value="ECO:0007669"/>
    <property type="project" value="UniProtKB-ARBA"/>
</dbReference>
<dbReference type="GO" id="GO:0007165">
    <property type="term" value="P:signal transduction"/>
    <property type="evidence" value="ECO:0007669"/>
    <property type="project" value="UniProtKB-ARBA"/>
</dbReference>
<dbReference type="PROSITE" id="PS50069">
    <property type="entry name" value="CULLIN_2"/>
    <property type="match status" value="1"/>
</dbReference>
<dbReference type="GO" id="GO:0005737">
    <property type="term" value="C:cytoplasm"/>
    <property type="evidence" value="ECO:0007669"/>
    <property type="project" value="UniProtKB-ARBA"/>
</dbReference>
<dbReference type="Pfam" id="PF10557">
    <property type="entry name" value="Cullin_Nedd8"/>
    <property type="match status" value="1"/>
</dbReference>
<proteinExistence type="inferred from homology"/>
<dbReference type="InterPro" id="IPR059120">
    <property type="entry name" value="Cullin-like_AB"/>
</dbReference>
<dbReference type="Pfam" id="PF00888">
    <property type="entry name" value="Cullin"/>
    <property type="match status" value="2"/>
</dbReference>
<keyword evidence="9" id="KW-1185">Reference proteome</keyword>
<dbReference type="FunFam" id="1.10.10.10:FF:000091">
    <property type="entry name" value="Cullin 3"/>
    <property type="match status" value="1"/>
</dbReference>
<evidence type="ECO:0000259" key="8">
    <source>
        <dbReference type="PROSITE" id="PS50069"/>
    </source>
</evidence>
<dbReference type="Gene3D" id="6.10.280.240">
    <property type="match status" value="1"/>
</dbReference>
<reference evidence="10" key="1">
    <citation type="submission" date="2022-11" db="UniProtKB">
        <authorList>
            <consortium name="WormBaseParasite"/>
        </authorList>
    </citation>
    <scope>IDENTIFICATION</scope>
</reference>
<evidence type="ECO:0000256" key="4">
    <source>
        <dbReference type="ARBA" id="ARBA00022843"/>
    </source>
</evidence>
<sequence>MIRDILMYLDRVYVTQTGVEPVYPLGLRIFRTEIVDYPPINEHLKATLLGLISIERQKEIIEWIDLKNVFQMLIALGLDNRKYYELQFENLFLRETAEFYRRSSQKFLAENSACVYIHKVNECLVEEVQRAERYLDKITEAKVIEVLNDELIAKNMVTIVEMENSGLIYMLLNERIQDLRCLYKLLKRVPNGTKTMTSTMSRYLRDKGAAIVSQNTAQQQQQIEGSGENIAGGGANPVMFIQSLIELKDQFDRRFHSSQDRGEKRRIPGQLNEGEVEVVLDKALVLFRFLLEKDVFEKYYKQHLAKRLLLQKSLSDDAEKSMISKLKTECGCQFTSKIEGMFRDMELSSTIMNDYKEKDSIDLTVRVLTSVFWPIDNQVAMCTLPQSAEQVFRQFEQFYLGKHNGRKITLNPGLGHADVKAIFFVNGASKGDLNRRNTAGGDDDLASQQESEAPGSSSSMLVSSSNKNPPQPVIVRRREEQKILTVTTYQMCLLMRFNINEKMTFEQILNETQIPEKELKRCLQSLAMGKQSQRILCRKGGGKDIEANDEFSVNDGFTSKLTRIKVQMVSVRSETEPERKETRSRIDDDRKHEIEAAIVRVMKARKKLLHNDLVTEVTNQLKTRFMPDPILIKTRVESLIEREYLERDKYNIKMYIYLA</sequence>
<name>A0A915LRE5_MELJA</name>
<dbReference type="Gene3D" id="1.20.1310.10">
    <property type="entry name" value="Cullin Repeats"/>
    <property type="match status" value="3"/>
</dbReference>
<dbReference type="InterPro" id="IPR045093">
    <property type="entry name" value="Cullin"/>
</dbReference>
<dbReference type="GO" id="GO:0031625">
    <property type="term" value="F:ubiquitin protein ligase binding"/>
    <property type="evidence" value="ECO:0007669"/>
    <property type="project" value="InterPro"/>
</dbReference>
<evidence type="ECO:0000256" key="6">
    <source>
        <dbReference type="RuleBase" id="RU003829"/>
    </source>
</evidence>
<feature type="compositionally biased region" description="Low complexity" evidence="7">
    <location>
        <begin position="456"/>
        <end position="465"/>
    </location>
</feature>
<dbReference type="InterPro" id="IPR036317">
    <property type="entry name" value="Cullin_homology_sf"/>
</dbReference>
<dbReference type="GO" id="GO:0006950">
    <property type="term" value="P:response to stress"/>
    <property type="evidence" value="ECO:0007669"/>
    <property type="project" value="UniProtKB-ARBA"/>
</dbReference>
<dbReference type="InterPro" id="IPR036388">
    <property type="entry name" value="WH-like_DNA-bd_sf"/>
</dbReference>
<dbReference type="GO" id="GO:0000278">
    <property type="term" value="P:mitotic cell cycle"/>
    <property type="evidence" value="ECO:0007669"/>
    <property type="project" value="UniProtKB-ARBA"/>
</dbReference>
<protein>
    <submittedName>
        <fullName evidence="10">Cullin family profile domain-containing protein</fullName>
    </submittedName>
</protein>
<dbReference type="Pfam" id="PF26557">
    <property type="entry name" value="Cullin_AB"/>
    <property type="match status" value="1"/>
</dbReference>
<dbReference type="AlphaFoldDB" id="A0A915LRE5"/>
<dbReference type="PANTHER" id="PTHR11932">
    <property type="entry name" value="CULLIN"/>
    <property type="match status" value="1"/>
</dbReference>
<keyword evidence="2" id="KW-1017">Isopeptide bond</keyword>
<dbReference type="InterPro" id="IPR016159">
    <property type="entry name" value="Cullin_repeat-like_dom_sf"/>
</dbReference>
<organism evidence="9 10">
    <name type="scientific">Meloidogyne javanica</name>
    <name type="common">Root-knot nematode worm</name>
    <dbReference type="NCBI Taxonomy" id="6303"/>
    <lineage>
        <taxon>Eukaryota</taxon>
        <taxon>Metazoa</taxon>
        <taxon>Ecdysozoa</taxon>
        <taxon>Nematoda</taxon>
        <taxon>Chromadorea</taxon>
        <taxon>Rhabditida</taxon>
        <taxon>Tylenchina</taxon>
        <taxon>Tylenchomorpha</taxon>
        <taxon>Tylenchoidea</taxon>
        <taxon>Meloidogynidae</taxon>
        <taxon>Meloidogyninae</taxon>
        <taxon>Meloidogyne</taxon>
        <taxon>Meloidogyne incognita group</taxon>
    </lineage>
</organism>
<dbReference type="Proteomes" id="UP000887561">
    <property type="component" value="Unplaced"/>
</dbReference>
<keyword evidence="3" id="KW-0833">Ubl conjugation pathway</keyword>
<dbReference type="InterPro" id="IPR001373">
    <property type="entry name" value="Cullin_N"/>
</dbReference>
<dbReference type="InterPro" id="IPR016157">
    <property type="entry name" value="Cullin_CS"/>
</dbReference>
<dbReference type="GO" id="GO:0031461">
    <property type="term" value="C:cullin-RING ubiquitin ligase complex"/>
    <property type="evidence" value="ECO:0007669"/>
    <property type="project" value="InterPro"/>
</dbReference>
<dbReference type="SUPFAM" id="SSF46785">
    <property type="entry name" value="Winged helix' DNA-binding domain"/>
    <property type="match status" value="1"/>
</dbReference>
<dbReference type="Gene3D" id="3.30.230.130">
    <property type="entry name" value="Cullin, Chain C, Domain 2"/>
    <property type="match status" value="1"/>
</dbReference>
<dbReference type="PROSITE" id="PS01256">
    <property type="entry name" value="CULLIN_1"/>
    <property type="match status" value="1"/>
</dbReference>
<dbReference type="InterPro" id="IPR016158">
    <property type="entry name" value="Cullin_homology"/>
</dbReference>